<dbReference type="SUPFAM" id="SSF52058">
    <property type="entry name" value="L domain-like"/>
    <property type="match status" value="1"/>
</dbReference>
<protein>
    <recommendedName>
        <fullName evidence="14">Leucine-rich repeat-containing N-terminal plant-type domain-containing protein</fullName>
    </recommendedName>
</protein>
<keyword evidence="9" id="KW-0325">Glycoprotein</keyword>
<dbReference type="InterPro" id="IPR046956">
    <property type="entry name" value="RLP23-like"/>
</dbReference>
<keyword evidence="13" id="KW-1185">Reference proteome</keyword>
<evidence type="ECO:0000256" key="7">
    <source>
        <dbReference type="ARBA" id="ARBA00023136"/>
    </source>
</evidence>
<evidence type="ECO:0000256" key="1">
    <source>
        <dbReference type="ARBA" id="ARBA00004479"/>
    </source>
</evidence>
<keyword evidence="4" id="KW-0732">Signal</keyword>
<keyword evidence="6" id="KW-1133">Transmembrane helix</keyword>
<keyword evidence="8" id="KW-0675">Receptor</keyword>
<dbReference type="PANTHER" id="PTHR48063">
    <property type="entry name" value="LRR RECEPTOR-LIKE KINASE"/>
    <property type="match status" value="1"/>
</dbReference>
<proteinExistence type="predicted"/>
<gene>
    <name evidence="12" type="ORF">PIB30_061088</name>
</gene>
<evidence type="ECO:0000259" key="10">
    <source>
        <dbReference type="Pfam" id="PF08263"/>
    </source>
</evidence>
<keyword evidence="2" id="KW-0433">Leucine-rich repeat</keyword>
<dbReference type="Proteomes" id="UP001341840">
    <property type="component" value="Unassembled WGS sequence"/>
</dbReference>
<keyword evidence="7" id="KW-0472">Membrane</keyword>
<evidence type="ECO:0000259" key="11">
    <source>
        <dbReference type="Pfam" id="PF23598"/>
    </source>
</evidence>
<dbReference type="Pfam" id="PF23598">
    <property type="entry name" value="LRR_14"/>
    <property type="match status" value="1"/>
</dbReference>
<feature type="domain" description="Disease resistance R13L4/SHOC-2-like LRR" evidence="11">
    <location>
        <begin position="159"/>
        <end position="369"/>
    </location>
</feature>
<dbReference type="PANTHER" id="PTHR48063:SF98">
    <property type="entry name" value="LRR RECEPTOR-LIKE SERINE_THREONINE-PROTEIN KINASE FLS2"/>
    <property type="match status" value="1"/>
</dbReference>
<dbReference type="InterPro" id="IPR013210">
    <property type="entry name" value="LRR_N_plant-typ"/>
</dbReference>
<feature type="domain" description="Leucine-rich repeat-containing N-terminal plant-type" evidence="10">
    <location>
        <begin position="55"/>
        <end position="100"/>
    </location>
</feature>
<keyword evidence="3" id="KW-0812">Transmembrane</keyword>
<evidence type="ECO:0000256" key="6">
    <source>
        <dbReference type="ARBA" id="ARBA00022989"/>
    </source>
</evidence>
<name>A0ABU6TKJ5_9FABA</name>
<comment type="caution">
    <text evidence="12">The sequence shown here is derived from an EMBL/GenBank/DDBJ whole genome shotgun (WGS) entry which is preliminary data.</text>
</comment>
<sequence length="399" mass="44582">MVNCTHTPASPIRLCLPRVLAWFLHASARTRERKVDFCGPCDRMVTAVLCLGCIEQESQALLNFKSLHHILMGYDPSPPPPILPSWEGHECCKWEGIACNNVTGHVVKIEISSGCVSCLSWEDTTDGIEPNYDDFLPDLYAEHLNPSSSLLHLKHWIHLDLSGVSLGSTPIKFLGSMQQLRYLSLSTEFEGMIPSSIGNLTDLHFLQISSFNDGYSDDLSWVAQLSSLQYLGFYAVNLSMAHNLFQVLNMLPSLSQIHLFDCGLGNMPIINLMNLTNVQVLNLASNNLQDPVLDTFRNLTSIRFLHISQNMLTLLPQCLDKLNKLVGLYLAGNQFSGRFLPNLQNMTFIPFIRDFDLSNTNLDSVPLWLSKCKSLVKLGLANNLLQGSIPYALRNLTCL</sequence>
<organism evidence="12 13">
    <name type="scientific">Stylosanthes scabra</name>
    <dbReference type="NCBI Taxonomy" id="79078"/>
    <lineage>
        <taxon>Eukaryota</taxon>
        <taxon>Viridiplantae</taxon>
        <taxon>Streptophyta</taxon>
        <taxon>Embryophyta</taxon>
        <taxon>Tracheophyta</taxon>
        <taxon>Spermatophyta</taxon>
        <taxon>Magnoliopsida</taxon>
        <taxon>eudicotyledons</taxon>
        <taxon>Gunneridae</taxon>
        <taxon>Pentapetalae</taxon>
        <taxon>rosids</taxon>
        <taxon>fabids</taxon>
        <taxon>Fabales</taxon>
        <taxon>Fabaceae</taxon>
        <taxon>Papilionoideae</taxon>
        <taxon>50 kb inversion clade</taxon>
        <taxon>dalbergioids sensu lato</taxon>
        <taxon>Dalbergieae</taxon>
        <taxon>Pterocarpus clade</taxon>
        <taxon>Stylosanthes</taxon>
    </lineage>
</organism>
<evidence type="ECO:0000256" key="9">
    <source>
        <dbReference type="ARBA" id="ARBA00023180"/>
    </source>
</evidence>
<dbReference type="Pfam" id="PF08263">
    <property type="entry name" value="LRRNT_2"/>
    <property type="match status" value="1"/>
</dbReference>
<evidence type="ECO:0000256" key="8">
    <source>
        <dbReference type="ARBA" id="ARBA00023170"/>
    </source>
</evidence>
<dbReference type="EMBL" id="JASCZI010091170">
    <property type="protein sequence ID" value="MED6149302.1"/>
    <property type="molecule type" value="Genomic_DNA"/>
</dbReference>
<dbReference type="InterPro" id="IPR055414">
    <property type="entry name" value="LRR_R13L4/SHOC2-like"/>
</dbReference>
<evidence type="ECO:0000256" key="3">
    <source>
        <dbReference type="ARBA" id="ARBA00022692"/>
    </source>
</evidence>
<comment type="subcellular location">
    <subcellularLocation>
        <location evidence="1">Membrane</location>
        <topology evidence="1">Single-pass type I membrane protein</topology>
    </subcellularLocation>
</comment>
<accession>A0ABU6TKJ5</accession>
<evidence type="ECO:0000313" key="13">
    <source>
        <dbReference type="Proteomes" id="UP001341840"/>
    </source>
</evidence>
<evidence type="ECO:0000256" key="5">
    <source>
        <dbReference type="ARBA" id="ARBA00022737"/>
    </source>
</evidence>
<dbReference type="Gene3D" id="3.80.10.10">
    <property type="entry name" value="Ribonuclease Inhibitor"/>
    <property type="match status" value="2"/>
</dbReference>
<evidence type="ECO:0000313" key="12">
    <source>
        <dbReference type="EMBL" id="MED6149302.1"/>
    </source>
</evidence>
<evidence type="ECO:0000256" key="4">
    <source>
        <dbReference type="ARBA" id="ARBA00022729"/>
    </source>
</evidence>
<dbReference type="InterPro" id="IPR032675">
    <property type="entry name" value="LRR_dom_sf"/>
</dbReference>
<keyword evidence="5" id="KW-0677">Repeat</keyword>
<evidence type="ECO:0000256" key="2">
    <source>
        <dbReference type="ARBA" id="ARBA00022614"/>
    </source>
</evidence>
<reference evidence="12 13" key="1">
    <citation type="journal article" date="2023" name="Plants (Basel)">
        <title>Bridging the Gap: Combining Genomics and Transcriptomics Approaches to Understand Stylosanthes scabra, an Orphan Legume from the Brazilian Caatinga.</title>
        <authorList>
            <person name="Ferreira-Neto J.R.C."/>
            <person name="da Silva M.D."/>
            <person name="Binneck E."/>
            <person name="de Melo N.F."/>
            <person name="da Silva R.H."/>
            <person name="de Melo A.L.T.M."/>
            <person name="Pandolfi V."/>
            <person name="Bustamante F.O."/>
            <person name="Brasileiro-Vidal A.C."/>
            <person name="Benko-Iseppon A.M."/>
        </authorList>
    </citation>
    <scope>NUCLEOTIDE SEQUENCE [LARGE SCALE GENOMIC DNA]</scope>
    <source>
        <tissue evidence="12">Leaves</tissue>
    </source>
</reference>
<evidence type="ECO:0008006" key="14">
    <source>
        <dbReference type="Google" id="ProtNLM"/>
    </source>
</evidence>